<evidence type="ECO:0000313" key="2">
    <source>
        <dbReference type="Proteomes" id="UP001596263"/>
    </source>
</evidence>
<dbReference type="EMBL" id="JBHSKM010000045">
    <property type="protein sequence ID" value="MFC5220018.1"/>
    <property type="molecule type" value="Genomic_DNA"/>
</dbReference>
<keyword evidence="2" id="KW-1185">Reference proteome</keyword>
<accession>A0ABW0CY68</accession>
<dbReference type="Proteomes" id="UP001596263">
    <property type="component" value="Unassembled WGS sequence"/>
</dbReference>
<organism evidence="1 2">
    <name type="scientific">Streptomyces coerulescens</name>
    <dbReference type="NCBI Taxonomy" id="29304"/>
    <lineage>
        <taxon>Bacteria</taxon>
        <taxon>Bacillati</taxon>
        <taxon>Actinomycetota</taxon>
        <taxon>Actinomycetes</taxon>
        <taxon>Kitasatosporales</taxon>
        <taxon>Streptomycetaceae</taxon>
        <taxon>Streptomyces</taxon>
    </lineage>
</organism>
<name>A0ABW0CY68_STRCD</name>
<reference evidence="2" key="1">
    <citation type="journal article" date="2019" name="Int. J. Syst. Evol. Microbiol.">
        <title>The Global Catalogue of Microorganisms (GCM) 10K type strain sequencing project: providing services to taxonomists for standard genome sequencing and annotation.</title>
        <authorList>
            <consortium name="The Broad Institute Genomics Platform"/>
            <consortium name="The Broad Institute Genome Sequencing Center for Infectious Disease"/>
            <person name="Wu L."/>
            <person name="Ma J."/>
        </authorList>
    </citation>
    <scope>NUCLEOTIDE SEQUENCE [LARGE SCALE GENOMIC DNA]</scope>
    <source>
        <strain evidence="2">KCTC 42586</strain>
    </source>
</reference>
<gene>
    <name evidence="1" type="ORF">ACFPQ9_40025</name>
</gene>
<comment type="caution">
    <text evidence="1">The sequence shown here is derived from an EMBL/GenBank/DDBJ whole genome shotgun (WGS) entry which is preliminary data.</text>
</comment>
<dbReference type="RefSeq" id="WP_380864461.1">
    <property type="nucleotide sequence ID" value="NZ_JBHSKM010000045.1"/>
</dbReference>
<evidence type="ECO:0008006" key="3">
    <source>
        <dbReference type="Google" id="ProtNLM"/>
    </source>
</evidence>
<evidence type="ECO:0000313" key="1">
    <source>
        <dbReference type="EMBL" id="MFC5220018.1"/>
    </source>
</evidence>
<sequence length="438" mass="46960">MIPLVSGSLEEDEDARSLAVLRAHGYRVKDIQSLARNQQAFAVRIPESTCQIAPGASFQAISMDLGHGSFTNAFTLRIALEQVRTTAISRTDGFHLRDLVGTDGAFAAVSGSFSFISDDPYYQPTEPCLDFCCRNGAVMSLPTISKPAFLVHHGQATIGMLKAAGTLSVQGQAFRWIGSKEPRPLGRHDPAVLTVFGAANCRVRYTDDPRTGFVRDVDAATNITPPDSAAVDAVVSWIPHDGHRVTAVHPGGGADLFAGNFVLRAGRARAAHLRVGATVEITQIGALDVRALGSGLSIGPSVAVAAAGRCRGYDQCLGTDPFRDTRYARTLIALHGRELRFQVLDGAPLSKTFRGVTPAETAELCAREGLDPRHVYHLDGGASSKVAFTSGDRAEVAGSMHYLRWPRSSREPFHWQGLDGRVLRSAFTISTGRPEGTK</sequence>
<protein>
    <recommendedName>
        <fullName evidence="3">Phosphodiester glycosidase domain-containing protein</fullName>
    </recommendedName>
</protein>
<proteinExistence type="predicted"/>